<keyword evidence="2" id="KW-1185">Reference proteome</keyword>
<dbReference type="EMBL" id="CASHSV030000109">
    <property type="protein sequence ID" value="CAJ2648437.1"/>
    <property type="molecule type" value="Genomic_DNA"/>
</dbReference>
<gene>
    <name evidence="1" type="ORF">MILVUS5_LOCUS16790</name>
</gene>
<evidence type="ECO:0000313" key="1">
    <source>
        <dbReference type="EMBL" id="CAJ2648437.1"/>
    </source>
</evidence>
<organism evidence="1 2">
    <name type="scientific">Trifolium pratense</name>
    <name type="common">Red clover</name>
    <dbReference type="NCBI Taxonomy" id="57577"/>
    <lineage>
        <taxon>Eukaryota</taxon>
        <taxon>Viridiplantae</taxon>
        <taxon>Streptophyta</taxon>
        <taxon>Embryophyta</taxon>
        <taxon>Tracheophyta</taxon>
        <taxon>Spermatophyta</taxon>
        <taxon>Magnoliopsida</taxon>
        <taxon>eudicotyledons</taxon>
        <taxon>Gunneridae</taxon>
        <taxon>Pentapetalae</taxon>
        <taxon>rosids</taxon>
        <taxon>fabids</taxon>
        <taxon>Fabales</taxon>
        <taxon>Fabaceae</taxon>
        <taxon>Papilionoideae</taxon>
        <taxon>50 kb inversion clade</taxon>
        <taxon>NPAAA clade</taxon>
        <taxon>Hologalegina</taxon>
        <taxon>IRL clade</taxon>
        <taxon>Trifolieae</taxon>
        <taxon>Trifolium</taxon>
    </lineage>
</organism>
<protein>
    <submittedName>
        <fullName evidence="1">Uncharacterized protein</fullName>
    </submittedName>
</protein>
<dbReference type="Proteomes" id="UP001177021">
    <property type="component" value="Unassembled WGS sequence"/>
</dbReference>
<comment type="caution">
    <text evidence="1">The sequence shown here is derived from an EMBL/GenBank/DDBJ whole genome shotgun (WGS) entry which is preliminary data.</text>
</comment>
<name>A0ACB0JXP9_TRIPR</name>
<evidence type="ECO:0000313" key="2">
    <source>
        <dbReference type="Proteomes" id="UP001177021"/>
    </source>
</evidence>
<accession>A0ACB0JXP9</accession>
<reference evidence="1" key="1">
    <citation type="submission" date="2023-10" db="EMBL/GenBank/DDBJ databases">
        <authorList>
            <person name="Rodriguez Cubillos JULIANA M."/>
            <person name="De Vega J."/>
        </authorList>
    </citation>
    <scope>NUCLEOTIDE SEQUENCE</scope>
</reference>
<proteinExistence type="predicted"/>
<sequence>MLRKMPTDENLRARGCVIVSMSPICRRYNDSSEHLFFQCSFALTIWNWVNSIFETQLDHSSLEGLLLGCNSFTAFIKELFLACIIHSLHTLWMARNGILFNNVKINSQAAITKIRTAIALSASSITNTTDSISASATANFGFVADTVDDRVLNRLQVAQCPVRPSGYVLVSWKASSAPWLKANTDGSIRNSVAACGAIFRDYTCGFLGGFSCRLHVSSVLHTEILAIIIAIEQAHQRGWLHVWIESDSQIAIQASKDHSIVPWDIRNRAEGIYISEEEEKFEVGDKVKLKFPSMLYYERPTRIKWLVEKPREKMANLGG</sequence>